<dbReference type="Pfam" id="PF00646">
    <property type="entry name" value="F-box"/>
    <property type="match status" value="1"/>
</dbReference>
<gene>
    <name evidence="3" type="ORF">DEA37_0005514</name>
</gene>
<dbReference type="InterPro" id="IPR001810">
    <property type="entry name" value="F-box_dom"/>
</dbReference>
<keyword evidence="4" id="KW-1185">Reference proteome</keyword>
<proteinExistence type="predicted"/>
<protein>
    <recommendedName>
        <fullName evidence="2">F-box domain-containing protein</fullName>
    </recommendedName>
</protein>
<evidence type="ECO:0000259" key="2">
    <source>
        <dbReference type="PROSITE" id="PS50181"/>
    </source>
</evidence>
<accession>A0A5J4N7D9</accession>
<evidence type="ECO:0000313" key="4">
    <source>
        <dbReference type="Proteomes" id="UP000324629"/>
    </source>
</evidence>
<feature type="compositionally biased region" description="Polar residues" evidence="1">
    <location>
        <begin position="143"/>
        <end position="163"/>
    </location>
</feature>
<dbReference type="SUPFAM" id="SSF81383">
    <property type="entry name" value="F-box domain"/>
    <property type="match status" value="1"/>
</dbReference>
<feature type="compositionally biased region" description="Low complexity" evidence="1">
    <location>
        <begin position="98"/>
        <end position="107"/>
    </location>
</feature>
<dbReference type="Proteomes" id="UP000324629">
    <property type="component" value="Unassembled WGS sequence"/>
</dbReference>
<reference evidence="3 4" key="1">
    <citation type="journal article" date="2019" name="Gigascience">
        <title>Whole-genome sequence of the oriental lung fluke Paragonimus westermani.</title>
        <authorList>
            <person name="Oey H."/>
            <person name="Zakrzewski M."/>
            <person name="Narain K."/>
            <person name="Devi K.R."/>
            <person name="Agatsuma T."/>
            <person name="Nawaratna S."/>
            <person name="Gobert G.N."/>
            <person name="Jones M.K."/>
            <person name="Ragan M.A."/>
            <person name="McManus D.P."/>
            <person name="Krause L."/>
        </authorList>
    </citation>
    <scope>NUCLEOTIDE SEQUENCE [LARGE SCALE GENOMIC DNA]</scope>
    <source>
        <strain evidence="3 4">IND2009</strain>
    </source>
</reference>
<dbReference type="EMBL" id="QNGE01006445">
    <property type="protein sequence ID" value="KAA3671444.1"/>
    <property type="molecule type" value="Genomic_DNA"/>
</dbReference>
<evidence type="ECO:0000256" key="1">
    <source>
        <dbReference type="SAM" id="MobiDB-lite"/>
    </source>
</evidence>
<name>A0A5J4N7D9_9TREM</name>
<dbReference type="InterPro" id="IPR036047">
    <property type="entry name" value="F-box-like_dom_sf"/>
</dbReference>
<comment type="caution">
    <text evidence="3">The sequence shown here is derived from an EMBL/GenBank/DDBJ whole genome shotgun (WGS) entry which is preliminary data.</text>
</comment>
<dbReference type="CDD" id="cd09917">
    <property type="entry name" value="F-box_SF"/>
    <property type="match status" value="1"/>
</dbReference>
<dbReference type="AlphaFoldDB" id="A0A5J4N7D9"/>
<evidence type="ECO:0000313" key="3">
    <source>
        <dbReference type="EMBL" id="KAA3671444.1"/>
    </source>
</evidence>
<feature type="region of interest" description="Disordered" evidence="1">
    <location>
        <begin position="96"/>
        <end position="121"/>
    </location>
</feature>
<dbReference type="PROSITE" id="PS50181">
    <property type="entry name" value="FBOX"/>
    <property type="match status" value="1"/>
</dbReference>
<organism evidence="3 4">
    <name type="scientific">Paragonimus westermani</name>
    <dbReference type="NCBI Taxonomy" id="34504"/>
    <lineage>
        <taxon>Eukaryota</taxon>
        <taxon>Metazoa</taxon>
        <taxon>Spiralia</taxon>
        <taxon>Lophotrochozoa</taxon>
        <taxon>Platyhelminthes</taxon>
        <taxon>Trematoda</taxon>
        <taxon>Digenea</taxon>
        <taxon>Plagiorchiida</taxon>
        <taxon>Troglotremata</taxon>
        <taxon>Troglotrematidae</taxon>
        <taxon>Paragonimus</taxon>
    </lineage>
</organism>
<feature type="region of interest" description="Disordered" evidence="1">
    <location>
        <begin position="135"/>
        <end position="163"/>
    </location>
</feature>
<feature type="non-terminal residue" evidence="3">
    <location>
        <position position="1"/>
    </location>
</feature>
<sequence>SSQELNLARQLILPARDHLVVSSTSHLERGMPERMTLSNLPTELLTRVLLFVPLRSLGQLMLCSHHLCEEIKFCAPVWRMHLAQFNAKKQPLLDAALSRQQRQSRSQPCPSTPVKLRLDSNEPCSDLQYTTVPDVLQSDTEDNVPTPNCTTQSYEVSPSLLNN</sequence>
<feature type="domain" description="F-box" evidence="2">
    <location>
        <begin position="34"/>
        <end position="81"/>
    </location>
</feature>